<accession>A0A1M6UWS2</accession>
<proteinExistence type="predicted"/>
<keyword evidence="2" id="KW-1185">Reference proteome</keyword>
<dbReference type="OrthoDB" id="9777711at2"/>
<dbReference type="GO" id="GO:0006635">
    <property type="term" value="P:fatty acid beta-oxidation"/>
    <property type="evidence" value="ECO:0007669"/>
    <property type="project" value="TreeGrafter"/>
</dbReference>
<evidence type="ECO:0000313" key="1">
    <source>
        <dbReference type="EMBL" id="SHK73737.1"/>
    </source>
</evidence>
<dbReference type="STRING" id="1848.SAMN05443637_11163"/>
<organism evidence="1 2">
    <name type="scientific">Pseudonocardia thermophila</name>
    <dbReference type="NCBI Taxonomy" id="1848"/>
    <lineage>
        <taxon>Bacteria</taxon>
        <taxon>Bacillati</taxon>
        <taxon>Actinomycetota</taxon>
        <taxon>Actinomycetes</taxon>
        <taxon>Pseudonocardiales</taxon>
        <taxon>Pseudonocardiaceae</taxon>
        <taxon>Pseudonocardia</taxon>
    </lineage>
</organism>
<dbReference type="PANTHER" id="PTHR11941:SF54">
    <property type="entry name" value="ENOYL-COA HYDRATASE, MITOCHONDRIAL"/>
    <property type="match status" value="1"/>
</dbReference>
<name>A0A1M6UWS2_PSETH</name>
<dbReference type="InterPro" id="IPR001753">
    <property type="entry name" value="Enoyl-CoA_hydra/iso"/>
</dbReference>
<evidence type="ECO:0000313" key="2">
    <source>
        <dbReference type="Proteomes" id="UP000184363"/>
    </source>
</evidence>
<gene>
    <name evidence="1" type="ORF">SAMN05443637_11163</name>
</gene>
<dbReference type="CDD" id="cd06558">
    <property type="entry name" value="crotonase-like"/>
    <property type="match status" value="1"/>
</dbReference>
<dbReference type="EMBL" id="FRAP01000011">
    <property type="protein sequence ID" value="SHK73737.1"/>
    <property type="molecule type" value="Genomic_DNA"/>
</dbReference>
<reference evidence="1 2" key="1">
    <citation type="submission" date="2016-11" db="EMBL/GenBank/DDBJ databases">
        <authorList>
            <person name="Jaros S."/>
            <person name="Januszkiewicz K."/>
            <person name="Wedrychowicz H."/>
        </authorList>
    </citation>
    <scope>NUCLEOTIDE SEQUENCE [LARGE SCALE GENOMIC DNA]</scope>
    <source>
        <strain evidence="1 2">DSM 43832</strain>
    </source>
</reference>
<dbReference type="SUPFAM" id="SSF52096">
    <property type="entry name" value="ClpP/crotonase"/>
    <property type="match status" value="1"/>
</dbReference>
<dbReference type="Pfam" id="PF00378">
    <property type="entry name" value="ECH_1"/>
    <property type="match status" value="1"/>
</dbReference>
<protein>
    <submittedName>
        <fullName evidence="1">Enoyl-CoA hydratase/carnithine racemase</fullName>
    </submittedName>
</protein>
<sequence length="254" mass="27502">MTADLVKVESDGPIRILTLNRPEALNSFDDPLKVAFIDTLRSVERDPDARAIVLTGAGKAFSAGGDISNFENRREFHNRFYWMRIARAVPESLMRCHLPVVAAINGPAVGLGCSLALLSDIVVIADTAFLADPHVNAGLVAGDGGAVLWPLLVGYLKAKEYLLLGERIPAEEAVRLGLANRAVPKEDVLQEALGLARRLAELSPHAVQETKKAINLHIEAAALRITPFALAAESESFVTDEVKSFIEKFTTKAR</sequence>
<dbReference type="Gene3D" id="3.90.226.10">
    <property type="entry name" value="2-enoyl-CoA Hydratase, Chain A, domain 1"/>
    <property type="match status" value="1"/>
</dbReference>
<dbReference type="InterPro" id="IPR029045">
    <property type="entry name" value="ClpP/crotonase-like_dom_sf"/>
</dbReference>
<dbReference type="Proteomes" id="UP000184363">
    <property type="component" value="Unassembled WGS sequence"/>
</dbReference>
<dbReference type="RefSeq" id="WP_073457897.1">
    <property type="nucleotide sequence ID" value="NZ_CALGVN010000022.1"/>
</dbReference>
<dbReference type="PANTHER" id="PTHR11941">
    <property type="entry name" value="ENOYL-COA HYDRATASE-RELATED"/>
    <property type="match status" value="1"/>
</dbReference>
<dbReference type="GO" id="GO:0003824">
    <property type="term" value="F:catalytic activity"/>
    <property type="evidence" value="ECO:0007669"/>
    <property type="project" value="UniProtKB-ARBA"/>
</dbReference>
<dbReference type="AlphaFoldDB" id="A0A1M6UWS2"/>